<dbReference type="InterPro" id="IPR006135">
    <property type="entry name" value="T3SS_substrate_exporter"/>
</dbReference>
<proteinExistence type="inferred from homology"/>
<dbReference type="PANTHER" id="PTHR30531:SF12">
    <property type="entry name" value="FLAGELLAR BIOSYNTHETIC PROTEIN FLHB"/>
    <property type="match status" value="1"/>
</dbReference>
<protein>
    <recommendedName>
        <fullName evidence="4">Flagellar biosynthesis protein FlhB</fullName>
    </recommendedName>
</protein>
<dbReference type="RefSeq" id="WP_168719073.1">
    <property type="nucleotide sequence ID" value="NZ_CP042909.1"/>
</dbReference>
<dbReference type="InterPro" id="IPR029025">
    <property type="entry name" value="T3SS_substrate_exporter_C"/>
</dbReference>
<dbReference type="AlphaFoldDB" id="A0A6H1WR88"/>
<dbReference type="GO" id="GO:0009306">
    <property type="term" value="P:protein secretion"/>
    <property type="evidence" value="ECO:0007669"/>
    <property type="project" value="InterPro"/>
</dbReference>
<evidence type="ECO:0000256" key="1">
    <source>
        <dbReference type="ARBA" id="ARBA00010690"/>
    </source>
</evidence>
<dbReference type="Pfam" id="PF01312">
    <property type="entry name" value="Bac_export_2"/>
    <property type="match status" value="1"/>
</dbReference>
<dbReference type="KEGG" id="tmai:FVE67_02375"/>
<keyword evidence="3" id="KW-1185">Reference proteome</keyword>
<evidence type="ECO:0008006" key="4">
    <source>
        <dbReference type="Google" id="ProtNLM"/>
    </source>
</evidence>
<dbReference type="EMBL" id="CP042909">
    <property type="protein sequence ID" value="QJA05712.1"/>
    <property type="molecule type" value="Genomic_DNA"/>
</dbReference>
<sequence length="100" mass="11362">MPEEEKRAVALKYEPEEDRAPRVVAKGRGYLAELILEVAREHGIPIRRDTELLEKLYHLEIEAEIPPELYEAVAVILAWAYRLNRKASSPSGPRAGGRKD</sequence>
<dbReference type="Gene3D" id="3.40.1690.10">
    <property type="entry name" value="secretion proteins EscU"/>
    <property type="match status" value="1"/>
</dbReference>
<dbReference type="GO" id="GO:0005886">
    <property type="term" value="C:plasma membrane"/>
    <property type="evidence" value="ECO:0007669"/>
    <property type="project" value="TreeGrafter"/>
</dbReference>
<dbReference type="PANTHER" id="PTHR30531">
    <property type="entry name" value="FLAGELLAR BIOSYNTHETIC PROTEIN FLHB"/>
    <property type="match status" value="1"/>
</dbReference>
<reference evidence="2 3" key="1">
    <citation type="submission" date="2019-08" db="EMBL/GenBank/DDBJ databases">
        <title>Complete genome sequence of Thermosulfurimonas marina SU872T, an anaerobic thermophilic chemolithoautotrophic bacterium isolated from a shallow marine hydrothermal vent.</title>
        <authorList>
            <person name="Allioux M."/>
            <person name="Jebbar M."/>
            <person name="Slobodkina G."/>
            <person name="Slobodkin A."/>
            <person name="Moalic Y."/>
            <person name="Frolova A."/>
            <person name="Shao Z."/>
            <person name="Alain K."/>
        </authorList>
    </citation>
    <scope>NUCLEOTIDE SEQUENCE [LARGE SCALE GENOMIC DNA]</scope>
    <source>
        <strain evidence="2 3">SU872</strain>
    </source>
</reference>
<dbReference type="PRINTS" id="PR00950">
    <property type="entry name" value="TYPE3IMSPROT"/>
</dbReference>
<dbReference type="Proteomes" id="UP000501253">
    <property type="component" value="Chromosome"/>
</dbReference>
<gene>
    <name evidence="2" type="ORF">FVE67_02375</name>
</gene>
<evidence type="ECO:0000313" key="3">
    <source>
        <dbReference type="Proteomes" id="UP000501253"/>
    </source>
</evidence>
<comment type="similarity">
    <text evidence="1">Belongs to the type III secretion exporter family.</text>
</comment>
<dbReference type="SUPFAM" id="SSF160544">
    <property type="entry name" value="EscU C-terminal domain-like"/>
    <property type="match status" value="1"/>
</dbReference>
<organism evidence="2 3">
    <name type="scientific">Thermosulfurimonas marina</name>
    <dbReference type="NCBI Taxonomy" id="2047767"/>
    <lineage>
        <taxon>Bacteria</taxon>
        <taxon>Pseudomonadati</taxon>
        <taxon>Thermodesulfobacteriota</taxon>
        <taxon>Thermodesulfobacteria</taxon>
        <taxon>Thermodesulfobacteriales</taxon>
        <taxon>Thermodesulfobacteriaceae</taxon>
        <taxon>Thermosulfurimonas</taxon>
    </lineage>
</organism>
<evidence type="ECO:0000313" key="2">
    <source>
        <dbReference type="EMBL" id="QJA05712.1"/>
    </source>
</evidence>
<name>A0A6H1WR88_9BACT</name>
<accession>A0A6H1WR88</accession>